<feature type="transmembrane region" description="Helical" evidence="6">
    <location>
        <begin position="148"/>
        <end position="170"/>
    </location>
</feature>
<dbReference type="EMBL" id="CYPU01000023">
    <property type="protein sequence ID" value="CUH47246.1"/>
    <property type="molecule type" value="Genomic_DNA"/>
</dbReference>
<evidence type="ECO:0000256" key="5">
    <source>
        <dbReference type="ARBA" id="ARBA00023136"/>
    </source>
</evidence>
<accession>A0A0P1ECN1</accession>
<evidence type="ECO:0000313" key="7">
    <source>
        <dbReference type="EMBL" id="CUH47246.1"/>
    </source>
</evidence>
<protein>
    <submittedName>
        <fullName evidence="7">Homoserine/homoserine lactone efflux protein</fullName>
    </submittedName>
</protein>
<dbReference type="RefSeq" id="WP_058276951.1">
    <property type="nucleotide sequence ID" value="NZ_CYPU01000023.1"/>
</dbReference>
<dbReference type="GO" id="GO:0015171">
    <property type="term" value="F:amino acid transmembrane transporter activity"/>
    <property type="evidence" value="ECO:0007669"/>
    <property type="project" value="TreeGrafter"/>
</dbReference>
<reference evidence="7 8" key="1">
    <citation type="submission" date="2015-09" db="EMBL/GenBank/DDBJ databases">
        <authorList>
            <consortium name="Swine Surveillance"/>
        </authorList>
    </citation>
    <scope>NUCLEOTIDE SEQUENCE [LARGE SCALE GENOMIC DNA]</scope>
    <source>
        <strain evidence="7 8">CECT 4292</strain>
    </source>
</reference>
<name>A0A0P1ECN1_9RHOB</name>
<dbReference type="GeneID" id="55492668"/>
<evidence type="ECO:0000256" key="2">
    <source>
        <dbReference type="ARBA" id="ARBA00022475"/>
    </source>
</evidence>
<evidence type="ECO:0000256" key="4">
    <source>
        <dbReference type="ARBA" id="ARBA00022989"/>
    </source>
</evidence>
<evidence type="ECO:0000256" key="3">
    <source>
        <dbReference type="ARBA" id="ARBA00022692"/>
    </source>
</evidence>
<feature type="transmembrane region" description="Helical" evidence="6">
    <location>
        <begin position="6"/>
        <end position="32"/>
    </location>
</feature>
<feature type="transmembrane region" description="Helical" evidence="6">
    <location>
        <begin position="182"/>
        <end position="205"/>
    </location>
</feature>
<organism evidence="7 8">
    <name type="scientific">Ruegeria atlantica</name>
    <dbReference type="NCBI Taxonomy" id="81569"/>
    <lineage>
        <taxon>Bacteria</taxon>
        <taxon>Pseudomonadati</taxon>
        <taxon>Pseudomonadota</taxon>
        <taxon>Alphaproteobacteria</taxon>
        <taxon>Rhodobacterales</taxon>
        <taxon>Roseobacteraceae</taxon>
        <taxon>Ruegeria</taxon>
    </lineage>
</organism>
<dbReference type="PANTHER" id="PTHR30086:SF20">
    <property type="entry name" value="ARGININE EXPORTER PROTEIN ARGO-RELATED"/>
    <property type="match status" value="1"/>
</dbReference>
<feature type="transmembrane region" description="Helical" evidence="6">
    <location>
        <begin position="113"/>
        <end position="136"/>
    </location>
</feature>
<evidence type="ECO:0000256" key="6">
    <source>
        <dbReference type="SAM" id="Phobius"/>
    </source>
</evidence>
<keyword evidence="4 6" id="KW-1133">Transmembrane helix</keyword>
<keyword evidence="2" id="KW-1003">Cell membrane</keyword>
<evidence type="ECO:0000256" key="1">
    <source>
        <dbReference type="ARBA" id="ARBA00004651"/>
    </source>
</evidence>
<dbReference type="OrthoDB" id="9804822at2"/>
<evidence type="ECO:0000313" key="8">
    <source>
        <dbReference type="Proteomes" id="UP000050783"/>
    </source>
</evidence>
<dbReference type="GO" id="GO:0005886">
    <property type="term" value="C:plasma membrane"/>
    <property type="evidence" value="ECO:0007669"/>
    <property type="project" value="UniProtKB-SubCell"/>
</dbReference>
<comment type="subcellular location">
    <subcellularLocation>
        <location evidence="1">Cell membrane</location>
        <topology evidence="1">Multi-pass membrane protein</topology>
    </subcellularLocation>
</comment>
<dbReference type="PANTHER" id="PTHR30086">
    <property type="entry name" value="ARGININE EXPORTER PROTEIN ARGO"/>
    <property type="match status" value="1"/>
</dbReference>
<dbReference type="AlphaFoldDB" id="A0A0P1ECN1"/>
<dbReference type="Pfam" id="PF01810">
    <property type="entry name" value="LysE"/>
    <property type="match status" value="1"/>
</dbReference>
<dbReference type="Proteomes" id="UP000050783">
    <property type="component" value="Unassembled WGS sequence"/>
</dbReference>
<sequence length="209" mass="21605">MSLDLWLAFVAASTALLLIPGPTVLLVLSYALSKGRSVAVASATGVAVGDLVAMTASLLGLGALVLASATMFTALKWVGAAYLVWLGIKLLRSAPSGGLETVETGRDVTAHSVFGHAAAVTALNPKSIAFFIAFVPQFLRPADPLGPQFFILIATFVGLAWLNALAYAFLADRLRQMIGRSGVITAMTRFGGVTLIGMGVATAVLRCPA</sequence>
<feature type="transmembrane region" description="Helical" evidence="6">
    <location>
        <begin position="74"/>
        <end position="92"/>
    </location>
</feature>
<feature type="transmembrane region" description="Helical" evidence="6">
    <location>
        <begin position="44"/>
        <end position="68"/>
    </location>
</feature>
<dbReference type="PIRSF" id="PIRSF006324">
    <property type="entry name" value="LeuE"/>
    <property type="match status" value="1"/>
</dbReference>
<keyword evidence="3 6" id="KW-0812">Transmembrane</keyword>
<dbReference type="InterPro" id="IPR001123">
    <property type="entry name" value="LeuE-type"/>
</dbReference>
<keyword evidence="5 6" id="KW-0472">Membrane</keyword>
<gene>
    <name evidence="7" type="primary">rhtB_1</name>
    <name evidence="7" type="ORF">RUA4292_01414</name>
</gene>
<proteinExistence type="predicted"/>